<sequence length="340" mass="35174">MKAAQPEVAAAHRVNPGEALRAERESRNWSVGEVATQLNLTPMRLTQLEAGEFDKLPGNTFARGYIRAYAKLLGLEQAPLVADFDRFTGSNATGSSVHALGRIEEPTRYSQSILRLVSFLLLLGVGGACFYWWQDQGWQFDDLKGVGLGHVEVDGADGSTQIHPLEEPEDQAVAEAQSQGTELPLPGVPAESSGSAAETPPPATAGELLEQNPPAGQAAPTAPADPLPPAQSGTPAPSAPASPAAPAAAAAQPQAPVAAGEGLVSLKFTADCWVQVTDATGKVVASGLKRSGDSLDARGKAPLELRLGFARGAQVTYNGAAVDVTPHISGETARLKLGGQ</sequence>
<feature type="compositionally biased region" description="Low complexity" evidence="1">
    <location>
        <begin position="230"/>
        <end position="248"/>
    </location>
</feature>
<proteinExistence type="predicted"/>
<dbReference type="InterPro" id="IPR001387">
    <property type="entry name" value="Cro/C1-type_HTH"/>
</dbReference>
<evidence type="ECO:0000259" key="3">
    <source>
        <dbReference type="PROSITE" id="PS00716"/>
    </source>
</evidence>
<organism evidence="4 5">
    <name type="scientific">Phytopseudomonas flavescens</name>
    <dbReference type="NCBI Taxonomy" id="29435"/>
    <lineage>
        <taxon>Bacteria</taxon>
        <taxon>Pseudomonadati</taxon>
        <taxon>Pseudomonadota</taxon>
        <taxon>Gammaproteobacteria</taxon>
        <taxon>Pseudomonadales</taxon>
        <taxon>Pseudomonadaceae</taxon>
        <taxon>Phytopseudomonas</taxon>
    </lineage>
</organism>
<gene>
    <name evidence="4" type="ORF">SAMN05216588_117126</name>
</gene>
<dbReference type="GO" id="GO:0003677">
    <property type="term" value="F:DNA binding"/>
    <property type="evidence" value="ECO:0007669"/>
    <property type="project" value="InterPro"/>
</dbReference>
<reference evidence="4 5" key="1">
    <citation type="submission" date="2016-10" db="EMBL/GenBank/DDBJ databases">
        <authorList>
            <person name="de Groot N.N."/>
        </authorList>
    </citation>
    <scope>NUCLEOTIDE SEQUENCE [LARGE SCALE GENOMIC DNA]</scope>
    <source>
        <strain evidence="4 5">LMG 18387</strain>
    </source>
</reference>
<evidence type="ECO:0000313" key="4">
    <source>
        <dbReference type="EMBL" id="SDI47684.1"/>
    </source>
</evidence>
<dbReference type="RefSeq" id="WP_084307670.1">
    <property type="nucleotide sequence ID" value="NZ_FNDG01000017.1"/>
</dbReference>
<feature type="region of interest" description="Disordered" evidence="1">
    <location>
        <begin position="169"/>
        <end position="248"/>
    </location>
</feature>
<evidence type="ECO:0000256" key="2">
    <source>
        <dbReference type="SAM" id="Phobius"/>
    </source>
</evidence>
<keyword evidence="2" id="KW-1133">Transmembrane helix</keyword>
<feature type="compositionally biased region" description="Low complexity" evidence="1">
    <location>
        <begin position="213"/>
        <end position="222"/>
    </location>
</feature>
<dbReference type="InterPro" id="IPR050400">
    <property type="entry name" value="Bact_Cytoskel_RodZ"/>
</dbReference>
<accession>A0A1G8KW79</accession>
<protein>
    <submittedName>
        <fullName evidence="4">Cytoskeleton protein RodZ</fullName>
    </submittedName>
</protein>
<dbReference type="STRING" id="29435.SAMN05216588_117126"/>
<dbReference type="GO" id="GO:0003700">
    <property type="term" value="F:DNA-binding transcription factor activity"/>
    <property type="evidence" value="ECO:0007669"/>
    <property type="project" value="InterPro"/>
</dbReference>
<dbReference type="AlphaFoldDB" id="A0A1G8KW79"/>
<dbReference type="CDD" id="cd00093">
    <property type="entry name" value="HTH_XRE"/>
    <property type="match status" value="1"/>
</dbReference>
<name>A0A1G8KW79_9GAMM</name>
<keyword evidence="2" id="KW-0812">Transmembrane</keyword>
<dbReference type="EMBL" id="FNDG01000017">
    <property type="protein sequence ID" value="SDI47684.1"/>
    <property type="molecule type" value="Genomic_DNA"/>
</dbReference>
<feature type="domain" description="RNA polymerase sigma-70" evidence="3">
    <location>
        <begin position="30"/>
        <end position="56"/>
    </location>
</feature>
<dbReference type="SUPFAM" id="SSF47413">
    <property type="entry name" value="lambda repressor-like DNA-binding domains"/>
    <property type="match status" value="1"/>
</dbReference>
<dbReference type="PANTHER" id="PTHR34475">
    <property type="match status" value="1"/>
</dbReference>
<dbReference type="Gene3D" id="1.10.260.40">
    <property type="entry name" value="lambda repressor-like DNA-binding domains"/>
    <property type="match status" value="1"/>
</dbReference>
<dbReference type="Pfam" id="PF13413">
    <property type="entry name" value="HTH_25"/>
    <property type="match status" value="1"/>
</dbReference>
<dbReference type="InterPro" id="IPR010982">
    <property type="entry name" value="Lambda_DNA-bd_dom_sf"/>
</dbReference>
<dbReference type="PANTHER" id="PTHR34475:SF1">
    <property type="entry name" value="CYTOSKELETON PROTEIN RODZ"/>
    <property type="match status" value="1"/>
</dbReference>
<dbReference type="Proteomes" id="UP000198606">
    <property type="component" value="Unassembled WGS sequence"/>
</dbReference>
<evidence type="ECO:0000313" key="5">
    <source>
        <dbReference type="Proteomes" id="UP000198606"/>
    </source>
</evidence>
<feature type="compositionally biased region" description="Low complexity" evidence="1">
    <location>
        <begin position="189"/>
        <end position="198"/>
    </location>
</feature>
<keyword evidence="2" id="KW-0472">Membrane</keyword>
<dbReference type="Pfam" id="PF13464">
    <property type="entry name" value="RodZ_C"/>
    <property type="match status" value="1"/>
</dbReference>
<dbReference type="GO" id="GO:0006352">
    <property type="term" value="P:DNA-templated transcription initiation"/>
    <property type="evidence" value="ECO:0007669"/>
    <property type="project" value="InterPro"/>
</dbReference>
<evidence type="ECO:0000256" key="1">
    <source>
        <dbReference type="SAM" id="MobiDB-lite"/>
    </source>
</evidence>
<feature type="transmembrane region" description="Helical" evidence="2">
    <location>
        <begin position="112"/>
        <end position="133"/>
    </location>
</feature>
<dbReference type="InterPro" id="IPR025194">
    <property type="entry name" value="RodZ-like_C"/>
</dbReference>
<dbReference type="PROSITE" id="PS00716">
    <property type="entry name" value="SIGMA70_2"/>
    <property type="match status" value="1"/>
</dbReference>
<dbReference type="InterPro" id="IPR000943">
    <property type="entry name" value="RNA_pol_sigma70"/>
</dbReference>